<organism evidence="1 2">
    <name type="scientific">Pseudomonas asturiensis</name>
    <dbReference type="NCBI Taxonomy" id="1190415"/>
    <lineage>
        <taxon>Bacteria</taxon>
        <taxon>Pseudomonadati</taxon>
        <taxon>Pseudomonadota</taxon>
        <taxon>Gammaproteobacteria</taxon>
        <taxon>Pseudomonadales</taxon>
        <taxon>Pseudomonadaceae</taxon>
        <taxon>Pseudomonas</taxon>
    </lineage>
</organism>
<evidence type="ECO:0000313" key="2">
    <source>
        <dbReference type="Proteomes" id="UP000183983"/>
    </source>
</evidence>
<reference evidence="1 2" key="1">
    <citation type="submission" date="2016-11" db="EMBL/GenBank/DDBJ databases">
        <authorList>
            <person name="Jaros S."/>
            <person name="Januszkiewicz K."/>
            <person name="Wedrychowicz H."/>
        </authorList>
    </citation>
    <scope>NUCLEOTIDE SEQUENCE [LARGE SCALE GENOMIC DNA]</scope>
    <source>
        <strain evidence="1 2">LMG 26898</strain>
    </source>
</reference>
<sequence length="29" mass="3292">MKGLVTPNDLQMASELIMKQLIRTSFTKP</sequence>
<dbReference type="EMBL" id="FRDA01000002">
    <property type="protein sequence ID" value="SHM64679.1"/>
    <property type="molecule type" value="Genomic_DNA"/>
</dbReference>
<name>A0A1M7KH38_9PSED</name>
<protein>
    <submittedName>
        <fullName evidence="1">Uncharacterized protein</fullName>
    </submittedName>
</protein>
<accession>A0A1M7KH38</accession>
<dbReference type="Proteomes" id="UP000183983">
    <property type="component" value="Unassembled WGS sequence"/>
</dbReference>
<gene>
    <name evidence="1" type="ORF">SAMN05216593_102123</name>
</gene>
<dbReference type="AlphaFoldDB" id="A0A1M7KH38"/>
<evidence type="ECO:0000313" key="1">
    <source>
        <dbReference type="EMBL" id="SHM64679.1"/>
    </source>
</evidence>
<proteinExistence type="predicted"/>